<evidence type="ECO:0000313" key="2">
    <source>
        <dbReference type="EMBL" id="AOW20678.1"/>
    </source>
</evidence>
<organism evidence="2 3">
    <name type="scientific">Urechidicola croceus</name>
    <dbReference type="NCBI Taxonomy" id="1850246"/>
    <lineage>
        <taxon>Bacteria</taxon>
        <taxon>Pseudomonadati</taxon>
        <taxon>Bacteroidota</taxon>
        <taxon>Flavobacteriia</taxon>
        <taxon>Flavobacteriales</taxon>
        <taxon>Flavobacteriaceae</taxon>
        <taxon>Urechidicola</taxon>
    </lineage>
</organism>
<dbReference type="EMBL" id="CP017478">
    <property type="protein sequence ID" value="AOW20678.1"/>
    <property type="molecule type" value="Genomic_DNA"/>
</dbReference>
<dbReference type="Pfam" id="PF14903">
    <property type="entry name" value="WG_beta_rep"/>
    <property type="match status" value="2"/>
</dbReference>
<evidence type="ECO:0000313" key="3">
    <source>
        <dbReference type="Proteomes" id="UP000176050"/>
    </source>
</evidence>
<reference evidence="2 3" key="1">
    <citation type="submission" date="2016-10" db="EMBL/GenBank/DDBJ databases">
        <title>Lutibacter sp. LPB0138, isolated from marine gastropod.</title>
        <authorList>
            <person name="Kim E."/>
            <person name="Yi H."/>
        </authorList>
    </citation>
    <scope>NUCLEOTIDE SEQUENCE [LARGE SCALE GENOMIC DNA]</scope>
    <source>
        <strain evidence="2 3">LPB0138</strain>
    </source>
</reference>
<feature type="signal peptide" evidence="1">
    <location>
        <begin position="1"/>
        <end position="20"/>
    </location>
</feature>
<dbReference type="STRING" id="1850246.LPB138_08315"/>
<sequence length="197" mass="22608">MKKAVNLLVFLILLPTLGFTQSTNEFDFISPFHEGYASIKNGEKWAFIDKNGTITINYRDDLVPITIDNENYPLFKNERCLIDQVINDVTYFGYINPSGNIVIKPQYINATKFEYEKAIVIKLITQNLGYNNVLNKPVVTYKFQEVVIDKNGNELEHLTELTPITLGRNIPKIKSKLISENLIATIGENNKWHIKKI</sequence>
<protein>
    <recommendedName>
        <fullName evidence="4">WG repeat-containing protein</fullName>
    </recommendedName>
</protein>
<evidence type="ECO:0008006" key="4">
    <source>
        <dbReference type="Google" id="ProtNLM"/>
    </source>
</evidence>
<dbReference type="AlphaFoldDB" id="A0A1D8P7Z0"/>
<dbReference type="Proteomes" id="UP000176050">
    <property type="component" value="Chromosome"/>
</dbReference>
<keyword evidence="1" id="KW-0732">Signal</keyword>
<dbReference type="KEGG" id="lul:LPB138_08315"/>
<proteinExistence type="predicted"/>
<gene>
    <name evidence="2" type="ORF">LPB138_08315</name>
</gene>
<name>A0A1D8P7Z0_9FLAO</name>
<keyword evidence="3" id="KW-1185">Reference proteome</keyword>
<accession>A0A1D8P7Z0</accession>
<feature type="chain" id="PRO_5009110852" description="WG repeat-containing protein" evidence="1">
    <location>
        <begin position="21"/>
        <end position="197"/>
    </location>
</feature>
<evidence type="ECO:0000256" key="1">
    <source>
        <dbReference type="SAM" id="SignalP"/>
    </source>
</evidence>
<dbReference type="InterPro" id="IPR032774">
    <property type="entry name" value="WG_beta_rep"/>
</dbReference>
<dbReference type="RefSeq" id="WP_070236851.1">
    <property type="nucleotide sequence ID" value="NZ_CP017478.1"/>
</dbReference>
<dbReference type="OrthoDB" id="5464673at2"/>